<organism evidence="1 2">
    <name type="scientific">Electrophorus electricus</name>
    <name type="common">Electric eel</name>
    <name type="synonym">Gymnotus electricus</name>
    <dbReference type="NCBI Taxonomy" id="8005"/>
    <lineage>
        <taxon>Eukaryota</taxon>
        <taxon>Metazoa</taxon>
        <taxon>Chordata</taxon>
        <taxon>Craniata</taxon>
        <taxon>Vertebrata</taxon>
        <taxon>Euteleostomi</taxon>
        <taxon>Actinopterygii</taxon>
        <taxon>Neopterygii</taxon>
        <taxon>Teleostei</taxon>
        <taxon>Ostariophysi</taxon>
        <taxon>Gymnotiformes</taxon>
        <taxon>Gymnotoidei</taxon>
        <taxon>Gymnotidae</taxon>
        <taxon>Electrophorus</taxon>
    </lineage>
</organism>
<evidence type="ECO:0000313" key="2">
    <source>
        <dbReference type="Proteomes" id="UP000314983"/>
    </source>
</evidence>
<reference evidence="1" key="2">
    <citation type="submission" date="2025-08" db="UniProtKB">
        <authorList>
            <consortium name="Ensembl"/>
        </authorList>
    </citation>
    <scope>IDENTIFICATION</scope>
</reference>
<proteinExistence type="predicted"/>
<keyword evidence="2" id="KW-1185">Reference proteome</keyword>
<dbReference type="Proteomes" id="UP000314983">
    <property type="component" value="Chromosome 13"/>
</dbReference>
<name>A0AAY5F1R6_ELEEL</name>
<evidence type="ECO:0000313" key="1">
    <source>
        <dbReference type="Ensembl" id="ENSEEEP00000062983.1"/>
    </source>
</evidence>
<reference evidence="1 2" key="1">
    <citation type="submission" date="2020-05" db="EMBL/GenBank/DDBJ databases">
        <title>Electrophorus electricus (electric eel) genome, fEleEle1, primary haplotype.</title>
        <authorList>
            <person name="Myers G."/>
            <person name="Meyer A."/>
            <person name="Fedrigo O."/>
            <person name="Formenti G."/>
            <person name="Rhie A."/>
            <person name="Tracey A."/>
            <person name="Sims Y."/>
            <person name="Jarvis E.D."/>
        </authorList>
    </citation>
    <scope>NUCLEOTIDE SEQUENCE [LARGE SCALE GENOMIC DNA]</scope>
</reference>
<reference evidence="1" key="3">
    <citation type="submission" date="2025-09" db="UniProtKB">
        <authorList>
            <consortium name="Ensembl"/>
        </authorList>
    </citation>
    <scope>IDENTIFICATION</scope>
</reference>
<dbReference type="AlphaFoldDB" id="A0AAY5F1R6"/>
<protein>
    <submittedName>
        <fullName evidence="1">Uncharacterized protein</fullName>
    </submittedName>
</protein>
<dbReference type="Ensembl" id="ENSEEET00000055414.1">
    <property type="protein sequence ID" value="ENSEEEP00000062983.1"/>
    <property type="gene ID" value="ENSEEEG00000027620.1"/>
</dbReference>
<accession>A0AAY5F1R6</accession>
<sequence length="51" mass="5674">AILTTLPEEVITHPESLHSNNGARFSKQALCEAEIQRQLKEKILPGYVSIV</sequence>